<proteinExistence type="predicted"/>
<reference evidence="2 3" key="1">
    <citation type="submission" date="2023-07" db="EMBL/GenBank/DDBJ databases">
        <title>Sorghum-associated microbial communities from plants grown in Nebraska, USA.</title>
        <authorList>
            <person name="Schachtman D."/>
        </authorList>
    </citation>
    <scope>NUCLEOTIDE SEQUENCE [LARGE SCALE GENOMIC DNA]</scope>
    <source>
        <strain evidence="2 3">BE57</strain>
    </source>
</reference>
<gene>
    <name evidence="2" type="ORF">J2W84_001654</name>
</gene>
<evidence type="ECO:0000256" key="1">
    <source>
        <dbReference type="SAM" id="SignalP"/>
    </source>
</evidence>
<feature type="chain" id="PRO_5045881952" evidence="1">
    <location>
        <begin position="22"/>
        <end position="193"/>
    </location>
</feature>
<name>A0ABU1QU52_9BACT</name>
<dbReference type="EMBL" id="JAVDTI010000002">
    <property type="protein sequence ID" value="MDR6804608.1"/>
    <property type="molecule type" value="Genomic_DNA"/>
</dbReference>
<accession>A0ABU1QU52</accession>
<evidence type="ECO:0000313" key="2">
    <source>
        <dbReference type="EMBL" id="MDR6804608.1"/>
    </source>
</evidence>
<keyword evidence="1" id="KW-0732">Signal</keyword>
<sequence length="193" mass="21587">MNLLKKAAIGVLCLFMVRCGASEGGPGAMVDLTYIDVTKAFSIQHMWGDTVWVKNYYSDEKVGKVPEGEYYFILTERQISYLDSILMTINPDTTDSSWAESTVVDGSHYILAIKPTGTSPTYIHNSVNSDGPDPVSEWLINASQKSKWVPSSHGHVFISEMYLLRHKPTEIDKEHTEKYLPRRSLVDSLPGSP</sequence>
<comment type="caution">
    <text evidence="2">The sequence shown here is derived from an EMBL/GenBank/DDBJ whole genome shotgun (WGS) entry which is preliminary data.</text>
</comment>
<protein>
    <submittedName>
        <fullName evidence="2">Uncharacterized protein</fullName>
    </submittedName>
</protein>
<evidence type="ECO:0000313" key="3">
    <source>
        <dbReference type="Proteomes" id="UP001264980"/>
    </source>
</evidence>
<keyword evidence="3" id="KW-1185">Reference proteome</keyword>
<dbReference type="RefSeq" id="WP_309981889.1">
    <property type="nucleotide sequence ID" value="NZ_JAVDTI010000002.1"/>
</dbReference>
<dbReference type="Proteomes" id="UP001264980">
    <property type="component" value="Unassembled WGS sequence"/>
</dbReference>
<organism evidence="2 3">
    <name type="scientific">Dyadobacter fermentans</name>
    <dbReference type="NCBI Taxonomy" id="94254"/>
    <lineage>
        <taxon>Bacteria</taxon>
        <taxon>Pseudomonadati</taxon>
        <taxon>Bacteroidota</taxon>
        <taxon>Cytophagia</taxon>
        <taxon>Cytophagales</taxon>
        <taxon>Spirosomataceae</taxon>
        <taxon>Dyadobacter</taxon>
    </lineage>
</organism>
<feature type="signal peptide" evidence="1">
    <location>
        <begin position="1"/>
        <end position="21"/>
    </location>
</feature>